<dbReference type="EMBL" id="FOJA01000001">
    <property type="protein sequence ID" value="SEW24973.1"/>
    <property type="molecule type" value="Genomic_DNA"/>
</dbReference>
<protein>
    <submittedName>
        <fullName evidence="8">Quaternary ammonium compound-resistance protein SugE</fullName>
    </submittedName>
</protein>
<dbReference type="Gene3D" id="1.10.3730.20">
    <property type="match status" value="1"/>
</dbReference>
<dbReference type="SUPFAM" id="SSF103481">
    <property type="entry name" value="Multidrug resistance efflux transporter EmrE"/>
    <property type="match status" value="1"/>
</dbReference>
<evidence type="ECO:0000256" key="4">
    <source>
        <dbReference type="ARBA" id="ARBA00022692"/>
    </source>
</evidence>
<reference evidence="8 9" key="1">
    <citation type="submission" date="2016-10" db="EMBL/GenBank/DDBJ databases">
        <authorList>
            <person name="de Groot N.N."/>
        </authorList>
    </citation>
    <scope>NUCLEOTIDE SEQUENCE [LARGE SCALE GENOMIC DNA]</scope>
    <source>
        <strain evidence="8 9">CGMCC 1.5337</strain>
    </source>
</reference>
<evidence type="ECO:0000313" key="8">
    <source>
        <dbReference type="EMBL" id="SEW24973.1"/>
    </source>
</evidence>
<keyword evidence="2" id="KW-0813">Transport</keyword>
<comment type="subcellular location">
    <subcellularLocation>
        <location evidence="1">Cell membrane</location>
        <topology evidence="1">Multi-pass membrane protein</topology>
    </subcellularLocation>
</comment>
<keyword evidence="4 7" id="KW-0812">Transmembrane</keyword>
<evidence type="ECO:0000256" key="5">
    <source>
        <dbReference type="ARBA" id="ARBA00022989"/>
    </source>
</evidence>
<proteinExistence type="predicted"/>
<keyword evidence="3" id="KW-1003">Cell membrane</keyword>
<dbReference type="InterPro" id="IPR045324">
    <property type="entry name" value="Small_multidrug_res"/>
</dbReference>
<accession>A0A1I0QD36</accession>
<dbReference type="Proteomes" id="UP000198518">
    <property type="component" value="Unassembled WGS sequence"/>
</dbReference>
<dbReference type="GO" id="GO:0022857">
    <property type="term" value="F:transmembrane transporter activity"/>
    <property type="evidence" value="ECO:0007669"/>
    <property type="project" value="InterPro"/>
</dbReference>
<dbReference type="Pfam" id="PF00893">
    <property type="entry name" value="Multi_Drug_Res"/>
    <property type="match status" value="1"/>
</dbReference>
<sequence length="117" mass="11971">MVAAESLDVNPWLVLFVAGLFEAVWAVGLAYADGFTEPLPSVVTLAAMAVSVYLLAQAVQELPVGTAYAVWTGIGAVTTAGFGVYLFDESVSALRLACILLVVVGIAGLQVTGSHAG</sequence>
<feature type="transmembrane region" description="Helical" evidence="7">
    <location>
        <begin position="68"/>
        <end position="87"/>
    </location>
</feature>
<evidence type="ECO:0000256" key="1">
    <source>
        <dbReference type="ARBA" id="ARBA00004651"/>
    </source>
</evidence>
<dbReference type="InterPro" id="IPR000390">
    <property type="entry name" value="Small_drug/metabolite_transptr"/>
</dbReference>
<evidence type="ECO:0000256" key="3">
    <source>
        <dbReference type="ARBA" id="ARBA00022475"/>
    </source>
</evidence>
<dbReference type="PANTHER" id="PTHR30561:SF0">
    <property type="entry name" value="GUANIDINIUM EXPORTER"/>
    <property type="match status" value="1"/>
</dbReference>
<feature type="transmembrane region" description="Helical" evidence="7">
    <location>
        <begin position="12"/>
        <end position="32"/>
    </location>
</feature>
<feature type="transmembrane region" description="Helical" evidence="7">
    <location>
        <begin position="93"/>
        <end position="112"/>
    </location>
</feature>
<keyword evidence="5 7" id="KW-1133">Transmembrane helix</keyword>
<keyword evidence="6 7" id="KW-0472">Membrane</keyword>
<keyword evidence="9" id="KW-1185">Reference proteome</keyword>
<dbReference type="GO" id="GO:0005886">
    <property type="term" value="C:plasma membrane"/>
    <property type="evidence" value="ECO:0007669"/>
    <property type="project" value="UniProtKB-SubCell"/>
</dbReference>
<evidence type="ECO:0000256" key="7">
    <source>
        <dbReference type="SAM" id="Phobius"/>
    </source>
</evidence>
<feature type="transmembrane region" description="Helical" evidence="7">
    <location>
        <begin position="38"/>
        <end position="56"/>
    </location>
</feature>
<evidence type="ECO:0000256" key="2">
    <source>
        <dbReference type="ARBA" id="ARBA00022448"/>
    </source>
</evidence>
<name>A0A1I0QD36_9EURY</name>
<dbReference type="FunFam" id="1.10.3730.20:FF:000001">
    <property type="entry name" value="Quaternary ammonium compound resistance transporter SugE"/>
    <property type="match status" value="1"/>
</dbReference>
<organism evidence="8 9">
    <name type="scientific">Halobacterium jilantaiense</name>
    <dbReference type="NCBI Taxonomy" id="355548"/>
    <lineage>
        <taxon>Archaea</taxon>
        <taxon>Methanobacteriati</taxon>
        <taxon>Methanobacteriota</taxon>
        <taxon>Stenosarchaea group</taxon>
        <taxon>Halobacteria</taxon>
        <taxon>Halobacteriales</taxon>
        <taxon>Halobacteriaceae</taxon>
        <taxon>Halobacterium</taxon>
    </lineage>
</organism>
<dbReference type="AlphaFoldDB" id="A0A1I0QD36"/>
<dbReference type="PANTHER" id="PTHR30561">
    <property type="entry name" value="SMR FAMILY PROTON-DEPENDENT DRUG EFFLUX TRANSPORTER SUGE"/>
    <property type="match status" value="1"/>
</dbReference>
<dbReference type="InterPro" id="IPR037185">
    <property type="entry name" value="EmrE-like"/>
</dbReference>
<gene>
    <name evidence="8" type="ORF">SAMN04487945_2498</name>
</gene>
<evidence type="ECO:0000313" key="9">
    <source>
        <dbReference type="Proteomes" id="UP000198518"/>
    </source>
</evidence>
<evidence type="ECO:0000256" key="6">
    <source>
        <dbReference type="ARBA" id="ARBA00023136"/>
    </source>
</evidence>